<dbReference type="InterPro" id="IPR046349">
    <property type="entry name" value="C1-like_sf"/>
</dbReference>
<evidence type="ECO:0008006" key="12">
    <source>
        <dbReference type="Google" id="ProtNLM"/>
    </source>
</evidence>
<evidence type="ECO:0000256" key="5">
    <source>
        <dbReference type="ARBA" id="ARBA00038452"/>
    </source>
</evidence>
<keyword evidence="2" id="KW-0926">Vacuole</keyword>
<reference evidence="10 11" key="1">
    <citation type="submission" date="2020-11" db="EMBL/GenBank/DDBJ databases">
        <title>Kefir isolates.</title>
        <authorList>
            <person name="Marcisauskas S."/>
            <person name="Kim Y."/>
            <person name="Blasche S."/>
        </authorList>
    </citation>
    <scope>NUCLEOTIDE SEQUENCE [LARGE SCALE GENOMIC DNA]</scope>
    <source>
        <strain evidence="10 11">OG2</strain>
    </source>
</reference>
<comment type="subcellular location">
    <subcellularLocation>
        <location evidence="1">Vacuole</location>
    </subcellularLocation>
</comment>
<organism evidence="10 11">
    <name type="scientific">Maudiozyma exigua</name>
    <name type="common">Yeast</name>
    <name type="synonym">Kazachstania exigua</name>
    <dbReference type="NCBI Taxonomy" id="34358"/>
    <lineage>
        <taxon>Eukaryota</taxon>
        <taxon>Fungi</taxon>
        <taxon>Dikarya</taxon>
        <taxon>Ascomycota</taxon>
        <taxon>Saccharomycotina</taxon>
        <taxon>Saccharomycetes</taxon>
        <taxon>Saccharomycetales</taxon>
        <taxon>Saccharomycetaceae</taxon>
        <taxon>Maudiozyma</taxon>
    </lineage>
</organism>
<name>A0A9P7B8K0_MAUEX</name>
<dbReference type="InterPro" id="IPR001680">
    <property type="entry name" value="WD40_rpt"/>
</dbReference>
<feature type="domain" description="RING-type" evidence="8">
    <location>
        <begin position="1098"/>
        <end position="1135"/>
    </location>
</feature>
<dbReference type="InterPro" id="IPR049567">
    <property type="entry name" value="WDR59-like"/>
</dbReference>
<dbReference type="InterPro" id="IPR006575">
    <property type="entry name" value="RWD_dom"/>
</dbReference>
<feature type="repeat" description="WD" evidence="7">
    <location>
        <begin position="110"/>
        <end position="146"/>
    </location>
</feature>
<dbReference type="PANTHER" id="PTHR46170:SF1">
    <property type="entry name" value="GATOR COMPLEX PROTEIN WDR59"/>
    <property type="match status" value="1"/>
</dbReference>
<dbReference type="GO" id="GO:0034198">
    <property type="term" value="P:cellular response to amino acid starvation"/>
    <property type="evidence" value="ECO:0007669"/>
    <property type="project" value="TreeGrafter"/>
</dbReference>
<keyword evidence="4" id="KW-0677">Repeat</keyword>
<evidence type="ECO:0000256" key="1">
    <source>
        <dbReference type="ARBA" id="ARBA00004116"/>
    </source>
</evidence>
<evidence type="ECO:0000256" key="2">
    <source>
        <dbReference type="ARBA" id="ARBA00022554"/>
    </source>
</evidence>
<keyword evidence="3 7" id="KW-0853">WD repeat</keyword>
<dbReference type="OrthoDB" id="311712at2759"/>
<dbReference type="GO" id="GO:0035859">
    <property type="term" value="C:Seh1-associated complex"/>
    <property type="evidence" value="ECO:0007669"/>
    <property type="project" value="TreeGrafter"/>
</dbReference>
<dbReference type="Pfam" id="PF17120">
    <property type="entry name" value="zf-RING_16"/>
    <property type="match status" value="1"/>
</dbReference>
<comment type="caution">
    <text evidence="10">The sequence shown here is derived from an EMBL/GenBank/DDBJ whole genome shotgun (WGS) entry which is preliminary data.</text>
</comment>
<gene>
    <name evidence="10" type="ORF">C6P45_000317</name>
</gene>
<dbReference type="PROSITE" id="PS00678">
    <property type="entry name" value="WD_REPEATS_1"/>
    <property type="match status" value="1"/>
</dbReference>
<dbReference type="Pfam" id="PF00400">
    <property type="entry name" value="WD40"/>
    <property type="match status" value="2"/>
</dbReference>
<dbReference type="SUPFAM" id="SSF50978">
    <property type="entry name" value="WD40 repeat-like"/>
    <property type="match status" value="1"/>
</dbReference>
<dbReference type="PANTHER" id="PTHR46170">
    <property type="entry name" value="GATOR COMPLEX PROTEIN WDR59"/>
    <property type="match status" value="1"/>
</dbReference>
<dbReference type="InterPro" id="IPR001841">
    <property type="entry name" value="Znf_RING"/>
</dbReference>
<dbReference type="PROSITE" id="PS50908">
    <property type="entry name" value="RWD"/>
    <property type="match status" value="1"/>
</dbReference>
<evidence type="ECO:0000259" key="9">
    <source>
        <dbReference type="PROSITE" id="PS50908"/>
    </source>
</evidence>
<dbReference type="GO" id="GO:1904263">
    <property type="term" value="P:positive regulation of TORC1 signaling"/>
    <property type="evidence" value="ECO:0007669"/>
    <property type="project" value="TreeGrafter"/>
</dbReference>
<dbReference type="InterPro" id="IPR019775">
    <property type="entry name" value="WD40_repeat_CS"/>
</dbReference>
<dbReference type="SMART" id="SM00320">
    <property type="entry name" value="WD40"/>
    <property type="match status" value="5"/>
</dbReference>
<dbReference type="InterPro" id="IPR036322">
    <property type="entry name" value="WD40_repeat_dom_sf"/>
</dbReference>
<dbReference type="Pfam" id="PF05773">
    <property type="entry name" value="RWD"/>
    <property type="match status" value="1"/>
</dbReference>
<dbReference type="SMART" id="SM00591">
    <property type="entry name" value="RWD"/>
    <property type="match status" value="1"/>
</dbReference>
<dbReference type="GO" id="GO:0008270">
    <property type="term" value="F:zinc ion binding"/>
    <property type="evidence" value="ECO:0007669"/>
    <property type="project" value="UniProtKB-KW"/>
</dbReference>
<sequence>MSIHHKDNPYQSSTFGKSLSLKVDGGFNAISINPSARDVVLASRQGLYIIDLDDPFSPPRWLRHETPWQVADVQWSPHPAKPYWVVSTSNQKAIIWNLTRSSSNAIEYALHGHSRAITDINFNPQEPDILATCSVDTYVHAWDLRSPKRPFYSTSPWRSSASQVKWNFKDSNILASSHGNNIFIWDLRNGSTPLSKLEGHQSSVNSIDFNRSRSSEIMSSSNDGTVKFWDYNSSDNSKSNKTVQTDFPIWRGRYLPFGDGYCVMPMVGGDNSVYMMNLNCPTEEMDNPENTRASSNSSRLQPIYTFKGHSDRVIDFLWRSRHSYDTMVDDREFELVTWSKDCTLKLWPLADILYDKVNFERNKRLEEKLPNYEYITYNREVLDSLNSNDNDYKRIKENFVTTSGLKNMNNVNHLNWLSGVRMNDQHSPDNLFEQPKLHNLGEEVSAIGHQFPKVVFEKISVSTGEILLTLNGPWSEINPDEYIFLRIEIQVPPKYPNKGHAPKFKIEENNNLTDAKKSEMLNKLNEIGKIYTDAGLYCLEQCLHYLLGEKVSMDLEDSINEPLFYLDGADSINFDNLSSLSDSNETIESIESSLDSDNNIFSDSYREHPEARNTFGRNLEFDSTPVPNECGAIWTPSGQLLCFFSSEKKSAKKVKNIFKLTKDNLMIKDDTIADPRVLFDGDQVKGSDVTENRPKIYVDTFSGNDAKSRATDVTTDEESDSDDSFGSFVDDWNDIVGNDIVVRTRIPTLMGNFAKSFGSVHSESVKTGDSSKITKNIILIKDFSMLFQEDKRLGEEYVITNKLADEMARLNALVAEKYGYEEISHCWQILSDLLLAERDQSFSSFTWNNNPLGIRWFVKEALRFFEKENNIQMLAMLCCVVANLLLSKMGPADVYNVEDSYKSLVTFELYDEHSTWPNDDHSQLSGANTIHSRSDSFAKSKLLNSYDTHSIRSDEISSLPYQTIGNTRLSTGRPSQHRKRDSTIGIQTPVYRRDRVAEISVELIEDEILETFKNPVRDILDPEDVKKCQLYIYQYAKLLFRWGLPYKRVELLKVSIKAISQHLQRDSFGVDDLNRVNNNTIEIKWVSSYAEDKAVGNCNYCNLKITGSMYVCGSCQHMLHTRCAKEWWAMGNECPSGCGCHCPNQYDRSS</sequence>
<dbReference type="InterPro" id="IPR049566">
    <property type="entry name" value="WDR59_RTC1-like_RING_Znf"/>
</dbReference>
<proteinExistence type="inferred from homology"/>
<accession>A0A9P7B8K0</accession>
<evidence type="ECO:0000313" key="10">
    <source>
        <dbReference type="EMBL" id="KAG0665921.1"/>
    </source>
</evidence>
<evidence type="ECO:0000259" key="8">
    <source>
        <dbReference type="PROSITE" id="PS50089"/>
    </source>
</evidence>
<keyword evidence="6" id="KW-0479">Metal-binding</keyword>
<dbReference type="Proteomes" id="UP000750334">
    <property type="component" value="Unassembled WGS sequence"/>
</dbReference>
<evidence type="ECO:0000256" key="3">
    <source>
        <dbReference type="ARBA" id="ARBA00022574"/>
    </source>
</evidence>
<protein>
    <recommendedName>
        <fullName evidence="12">Maintenance of telomere capping protein 5</fullName>
    </recommendedName>
</protein>
<dbReference type="PROSITE" id="PS50294">
    <property type="entry name" value="WD_REPEATS_REGION"/>
    <property type="match status" value="2"/>
</dbReference>
<feature type="repeat" description="WD" evidence="7">
    <location>
        <begin position="197"/>
        <end position="239"/>
    </location>
</feature>
<evidence type="ECO:0000256" key="6">
    <source>
        <dbReference type="PROSITE-ProRule" id="PRU00175"/>
    </source>
</evidence>
<dbReference type="PROSITE" id="PS50089">
    <property type="entry name" value="ZF_RING_2"/>
    <property type="match status" value="1"/>
</dbReference>
<dbReference type="Gene3D" id="3.10.110.10">
    <property type="entry name" value="Ubiquitin Conjugating Enzyme"/>
    <property type="match status" value="1"/>
</dbReference>
<dbReference type="SUPFAM" id="SSF54495">
    <property type="entry name" value="UBC-like"/>
    <property type="match status" value="1"/>
</dbReference>
<dbReference type="Gene3D" id="2.130.10.10">
    <property type="entry name" value="YVTN repeat-like/Quinoprotein amine dehydrogenase"/>
    <property type="match status" value="1"/>
</dbReference>
<dbReference type="EMBL" id="PUHR01000108">
    <property type="protein sequence ID" value="KAG0665921.1"/>
    <property type="molecule type" value="Genomic_DNA"/>
</dbReference>
<dbReference type="InterPro" id="IPR015943">
    <property type="entry name" value="WD40/YVTN_repeat-like_dom_sf"/>
</dbReference>
<dbReference type="GO" id="GO:0035591">
    <property type="term" value="F:signaling adaptor activity"/>
    <property type="evidence" value="ECO:0007669"/>
    <property type="project" value="TreeGrafter"/>
</dbReference>
<dbReference type="SUPFAM" id="SSF57889">
    <property type="entry name" value="Cysteine-rich domain"/>
    <property type="match status" value="1"/>
</dbReference>
<dbReference type="InterPro" id="IPR016135">
    <property type="entry name" value="UBQ-conjugating_enzyme/RWD"/>
</dbReference>
<dbReference type="CDD" id="cd16488">
    <property type="entry name" value="mRING-H2-C3H3C2_Mio-like"/>
    <property type="match status" value="1"/>
</dbReference>
<keyword evidence="11" id="KW-1185">Reference proteome</keyword>
<evidence type="ECO:0000256" key="7">
    <source>
        <dbReference type="PROSITE-ProRule" id="PRU00221"/>
    </source>
</evidence>
<feature type="domain" description="RWD" evidence="9">
    <location>
        <begin position="442"/>
        <end position="553"/>
    </location>
</feature>
<dbReference type="AlphaFoldDB" id="A0A9P7B8K0"/>
<evidence type="ECO:0000313" key="11">
    <source>
        <dbReference type="Proteomes" id="UP000750334"/>
    </source>
</evidence>
<keyword evidence="6" id="KW-0862">Zinc</keyword>
<dbReference type="PROSITE" id="PS50082">
    <property type="entry name" value="WD_REPEATS_2"/>
    <property type="match status" value="2"/>
</dbReference>
<dbReference type="GO" id="GO:0005774">
    <property type="term" value="C:vacuolar membrane"/>
    <property type="evidence" value="ECO:0007669"/>
    <property type="project" value="TreeGrafter"/>
</dbReference>
<evidence type="ECO:0000256" key="4">
    <source>
        <dbReference type="ARBA" id="ARBA00022737"/>
    </source>
</evidence>
<keyword evidence="6" id="KW-0863">Zinc-finger</keyword>
<comment type="similarity">
    <text evidence="5">Belongs to the WD repeat WDR59 family.</text>
</comment>